<keyword evidence="7 8" id="KW-0862">Zinc</keyword>
<dbReference type="GO" id="GO:0005737">
    <property type="term" value="C:cytoplasm"/>
    <property type="evidence" value="ECO:0007669"/>
    <property type="project" value="UniProtKB-SubCell"/>
</dbReference>
<evidence type="ECO:0000256" key="6">
    <source>
        <dbReference type="ARBA" id="ARBA00022801"/>
    </source>
</evidence>
<comment type="subcellular location">
    <subcellularLocation>
        <location evidence="8">Cytoplasm</location>
    </subcellularLocation>
</comment>
<dbReference type="STRING" id="1129793.GPLA_1086"/>
<keyword evidence="6 8" id="KW-0378">Hydrolase</keyword>
<keyword evidence="8" id="KW-0698">rRNA processing</keyword>
<comment type="caution">
    <text evidence="9">The sequence shown here is derived from an EMBL/GenBank/DDBJ whole genome shotgun (WGS) entry which is preliminary data.</text>
</comment>
<comment type="function">
    <text evidence="8">Single strand-specific metallo-endoribonuclease involved in late-stage 70S ribosome quality control and in maturation of the 3' terminus of the 16S rRNA.</text>
</comment>
<dbReference type="PANTHER" id="PTHR46986:SF1">
    <property type="entry name" value="ENDORIBONUCLEASE YBEY, CHLOROPLASTIC"/>
    <property type="match status" value="1"/>
</dbReference>
<keyword evidence="5 8" id="KW-0255">Endonuclease</keyword>
<reference evidence="10" key="1">
    <citation type="journal article" date="2014" name="Environ. Microbiol.">
        <title>Comparative genomics of the marine bacterial genus Glaciecola reveals the high degree of genomic diversity and genomic characteristic for cold adaptation.</title>
        <authorList>
            <person name="Qin Q.L."/>
            <person name="Xie B.B."/>
            <person name="Yu Y."/>
            <person name="Shu Y.L."/>
            <person name="Rong J.C."/>
            <person name="Zhang Y.J."/>
            <person name="Zhao D.L."/>
            <person name="Chen X.L."/>
            <person name="Zhang X.Y."/>
            <person name="Chen B."/>
            <person name="Zhou B.C."/>
            <person name="Zhang Y.Z."/>
        </authorList>
    </citation>
    <scope>NUCLEOTIDE SEQUENCE [LARGE SCALE GENOMIC DNA]</scope>
    <source>
        <strain evidence="10">LMG 21857</strain>
    </source>
</reference>
<dbReference type="PANTHER" id="PTHR46986">
    <property type="entry name" value="ENDORIBONUCLEASE YBEY, CHLOROPLASTIC"/>
    <property type="match status" value="1"/>
</dbReference>
<dbReference type="Gene3D" id="3.40.390.30">
    <property type="entry name" value="Metalloproteases ('zincins'), catalytic domain"/>
    <property type="match status" value="1"/>
</dbReference>
<dbReference type="InterPro" id="IPR020549">
    <property type="entry name" value="YbeY_CS"/>
</dbReference>
<dbReference type="InterPro" id="IPR023091">
    <property type="entry name" value="MetalPrtase_cat_dom_sf_prd"/>
</dbReference>
<dbReference type="GO" id="GO:0004521">
    <property type="term" value="F:RNA endonuclease activity"/>
    <property type="evidence" value="ECO:0007669"/>
    <property type="project" value="UniProtKB-UniRule"/>
</dbReference>
<evidence type="ECO:0000313" key="9">
    <source>
        <dbReference type="EMBL" id="GAC32001.1"/>
    </source>
</evidence>
<dbReference type="RefSeq" id="WP_007103805.1">
    <property type="nucleotide sequence ID" value="NZ_BAER01000025.1"/>
</dbReference>
<organism evidence="9 10">
    <name type="scientific">Paraglaciecola polaris LMG 21857</name>
    <dbReference type="NCBI Taxonomy" id="1129793"/>
    <lineage>
        <taxon>Bacteria</taxon>
        <taxon>Pseudomonadati</taxon>
        <taxon>Pseudomonadota</taxon>
        <taxon>Gammaproteobacteria</taxon>
        <taxon>Alteromonadales</taxon>
        <taxon>Alteromonadaceae</taxon>
        <taxon>Paraglaciecola</taxon>
    </lineage>
</organism>
<feature type="binding site" evidence="8">
    <location>
        <position position="123"/>
    </location>
    <ligand>
        <name>Zn(2+)</name>
        <dbReference type="ChEBI" id="CHEBI:29105"/>
        <note>catalytic</note>
    </ligand>
</feature>
<dbReference type="GO" id="GO:0006364">
    <property type="term" value="P:rRNA processing"/>
    <property type="evidence" value="ECO:0007669"/>
    <property type="project" value="UniProtKB-UniRule"/>
</dbReference>
<dbReference type="SUPFAM" id="SSF55486">
    <property type="entry name" value="Metalloproteases ('zincins'), catalytic domain"/>
    <property type="match status" value="1"/>
</dbReference>
<gene>
    <name evidence="8" type="primary">ybeY</name>
    <name evidence="9" type="ORF">GPLA_1086</name>
</gene>
<dbReference type="Pfam" id="PF02130">
    <property type="entry name" value="YbeY"/>
    <property type="match status" value="1"/>
</dbReference>
<dbReference type="Proteomes" id="UP000006322">
    <property type="component" value="Unassembled WGS sequence"/>
</dbReference>
<keyword evidence="3 8" id="KW-0540">Nuclease</keyword>
<name>K6Z729_9ALTE</name>
<keyword evidence="2 8" id="KW-0690">Ribosome biogenesis</keyword>
<evidence type="ECO:0000256" key="2">
    <source>
        <dbReference type="ARBA" id="ARBA00022517"/>
    </source>
</evidence>
<dbReference type="EC" id="3.1.-.-" evidence="8"/>
<evidence type="ECO:0000256" key="5">
    <source>
        <dbReference type="ARBA" id="ARBA00022759"/>
    </source>
</evidence>
<accession>K6Z729</accession>
<proteinExistence type="inferred from homology"/>
<dbReference type="AlphaFoldDB" id="K6Z729"/>
<keyword evidence="8" id="KW-0963">Cytoplasm</keyword>
<comment type="cofactor">
    <cofactor evidence="8">
        <name>Zn(2+)</name>
        <dbReference type="ChEBI" id="CHEBI:29105"/>
    </cofactor>
    <text evidence="8">Binds 1 zinc ion.</text>
</comment>
<evidence type="ECO:0000256" key="4">
    <source>
        <dbReference type="ARBA" id="ARBA00022723"/>
    </source>
</evidence>
<evidence type="ECO:0000256" key="1">
    <source>
        <dbReference type="ARBA" id="ARBA00010875"/>
    </source>
</evidence>
<dbReference type="OrthoDB" id="9807740at2"/>
<feature type="binding site" evidence="8">
    <location>
        <position position="113"/>
    </location>
    <ligand>
        <name>Zn(2+)</name>
        <dbReference type="ChEBI" id="CHEBI:29105"/>
        <note>catalytic</note>
    </ligand>
</feature>
<comment type="similarity">
    <text evidence="1 8">Belongs to the endoribonuclease YbeY family.</text>
</comment>
<evidence type="ECO:0000256" key="8">
    <source>
        <dbReference type="HAMAP-Rule" id="MF_00009"/>
    </source>
</evidence>
<dbReference type="GO" id="GO:0004222">
    <property type="term" value="F:metalloendopeptidase activity"/>
    <property type="evidence" value="ECO:0007669"/>
    <property type="project" value="InterPro"/>
</dbReference>
<evidence type="ECO:0000256" key="3">
    <source>
        <dbReference type="ARBA" id="ARBA00022722"/>
    </source>
</evidence>
<keyword evidence="10" id="KW-1185">Reference proteome</keyword>
<dbReference type="EMBL" id="BAER01000025">
    <property type="protein sequence ID" value="GAC32001.1"/>
    <property type="molecule type" value="Genomic_DNA"/>
</dbReference>
<dbReference type="NCBIfam" id="TIGR00043">
    <property type="entry name" value="rRNA maturation RNase YbeY"/>
    <property type="match status" value="1"/>
</dbReference>
<dbReference type="PROSITE" id="PS01306">
    <property type="entry name" value="UPF0054"/>
    <property type="match status" value="1"/>
</dbReference>
<evidence type="ECO:0000313" key="10">
    <source>
        <dbReference type="Proteomes" id="UP000006322"/>
    </source>
</evidence>
<protein>
    <recommendedName>
        <fullName evidence="8">Endoribonuclease YbeY</fullName>
        <ecNumber evidence="8">3.1.-.-</ecNumber>
    </recommendedName>
</protein>
<feature type="binding site" evidence="8">
    <location>
        <position position="117"/>
    </location>
    <ligand>
        <name>Zn(2+)</name>
        <dbReference type="ChEBI" id="CHEBI:29105"/>
        <note>catalytic</note>
    </ligand>
</feature>
<dbReference type="GO" id="GO:0008270">
    <property type="term" value="F:zinc ion binding"/>
    <property type="evidence" value="ECO:0007669"/>
    <property type="project" value="UniProtKB-UniRule"/>
</dbReference>
<keyword evidence="4 8" id="KW-0479">Metal-binding</keyword>
<dbReference type="InterPro" id="IPR002036">
    <property type="entry name" value="YbeY"/>
</dbReference>
<dbReference type="HAMAP" id="MF_00009">
    <property type="entry name" value="Endoribonucl_YbeY"/>
    <property type="match status" value="1"/>
</dbReference>
<sequence>MSAILDLQIACDSPNLPSAQDIQTWLDGVFTAQNVPENEITVRIVDAQESQALNLAYRGKDKPTNVLSFPFEAPVGMSLDLLGDLIVCASVVAAEATEQHKELQHHWAHMIVHGTLHLLGFDHIDDDEAQQMEDLEVAILKQFSIDDPYQDQ</sequence>
<evidence type="ECO:0000256" key="7">
    <source>
        <dbReference type="ARBA" id="ARBA00022833"/>
    </source>
</evidence>